<keyword evidence="3" id="KW-1185">Reference proteome</keyword>
<proteinExistence type="predicted"/>
<dbReference type="EMBL" id="CP000453">
    <property type="protein sequence ID" value="ABI56844.1"/>
    <property type="molecule type" value="Genomic_DNA"/>
</dbReference>
<accession>Q0A8J3</accession>
<dbReference type="OrthoDB" id="5797051at2"/>
<sequence>MAFSLMGIITVVLEVFRGLLPFVLLWVVIDLALLGLFIARKSSRSVNLALPVKASVGVGVVVAVVAFIMLPGFTGASFANLSGALDYLSLIGGSIGFGVAFGVLAFPPLLYVLGLGPSESHAGSTATQS</sequence>
<name>Q0A8J3_ALKEH</name>
<organism evidence="2 3">
    <name type="scientific">Alkalilimnicola ehrlichii (strain ATCC BAA-1101 / DSM 17681 / MLHE-1)</name>
    <dbReference type="NCBI Taxonomy" id="187272"/>
    <lineage>
        <taxon>Bacteria</taxon>
        <taxon>Pseudomonadati</taxon>
        <taxon>Pseudomonadota</taxon>
        <taxon>Gammaproteobacteria</taxon>
        <taxon>Chromatiales</taxon>
        <taxon>Ectothiorhodospiraceae</taxon>
        <taxon>Alkalilimnicola</taxon>
    </lineage>
</organism>
<keyword evidence="1" id="KW-0472">Membrane</keyword>
<dbReference type="KEGG" id="aeh:Mlg_1495"/>
<keyword evidence="1" id="KW-0812">Transmembrane</keyword>
<keyword evidence="1" id="KW-1133">Transmembrane helix</keyword>
<feature type="transmembrane region" description="Helical" evidence="1">
    <location>
        <begin position="90"/>
        <end position="113"/>
    </location>
</feature>
<feature type="transmembrane region" description="Helical" evidence="1">
    <location>
        <begin position="20"/>
        <end position="38"/>
    </location>
</feature>
<gene>
    <name evidence="2" type="ordered locus">Mlg_1495</name>
</gene>
<dbReference type="Proteomes" id="UP000001962">
    <property type="component" value="Chromosome"/>
</dbReference>
<dbReference type="AlphaFoldDB" id="Q0A8J3"/>
<reference evidence="3" key="1">
    <citation type="submission" date="2006-08" db="EMBL/GenBank/DDBJ databases">
        <title>Complete sequence of Alkalilimnicola ehrilichei MLHE-1.</title>
        <authorList>
            <person name="Copeland A."/>
            <person name="Lucas S."/>
            <person name="Lapidus A."/>
            <person name="Barry K."/>
            <person name="Detter J.C."/>
            <person name="Glavina del Rio T."/>
            <person name="Hammon N."/>
            <person name="Israni S."/>
            <person name="Dalin E."/>
            <person name="Tice H."/>
            <person name="Pitluck S."/>
            <person name="Sims D."/>
            <person name="Brettin T."/>
            <person name="Bruce D."/>
            <person name="Han C."/>
            <person name="Tapia R."/>
            <person name="Gilna P."/>
            <person name="Schmutz J."/>
            <person name="Larimer F."/>
            <person name="Land M."/>
            <person name="Hauser L."/>
            <person name="Kyrpides N."/>
            <person name="Mikhailova N."/>
            <person name="Oremland R.S."/>
            <person name="Hoeft S.E."/>
            <person name="Switzer-Blum J."/>
            <person name="Kulp T."/>
            <person name="King G."/>
            <person name="Tabita R."/>
            <person name="Witte B."/>
            <person name="Santini J.M."/>
            <person name="Basu P."/>
            <person name="Hollibaugh J.T."/>
            <person name="Xie G."/>
            <person name="Stolz J.F."/>
            <person name="Richardson P."/>
        </authorList>
    </citation>
    <scope>NUCLEOTIDE SEQUENCE [LARGE SCALE GENOMIC DNA]</scope>
    <source>
        <strain evidence="3">ATCC BAA-1101 / DSM 17681 / MLHE-1</strain>
    </source>
</reference>
<evidence type="ECO:0000313" key="2">
    <source>
        <dbReference type="EMBL" id="ABI56844.1"/>
    </source>
</evidence>
<feature type="transmembrane region" description="Helical" evidence="1">
    <location>
        <begin position="50"/>
        <end position="70"/>
    </location>
</feature>
<dbReference type="RefSeq" id="WP_011629239.1">
    <property type="nucleotide sequence ID" value="NC_008340.1"/>
</dbReference>
<dbReference type="HOGENOM" id="CLU_159762_0_0_6"/>
<evidence type="ECO:0000256" key="1">
    <source>
        <dbReference type="SAM" id="Phobius"/>
    </source>
</evidence>
<protein>
    <submittedName>
        <fullName evidence="2">Uncharacterized protein</fullName>
    </submittedName>
</protein>
<evidence type="ECO:0000313" key="3">
    <source>
        <dbReference type="Proteomes" id="UP000001962"/>
    </source>
</evidence>